<accession>A0A812T2W1</accession>
<keyword evidence="4" id="KW-1133">Transmembrane helix</keyword>
<sequence length="688" mass="74875">FVELQEISTTGARSWTAFSMDGIQHLVVANERDSSSKIYKSNDASSNFLQMQSVPTKGARDWTAFSMNCIQHLVVANGWSGSSWNVDSKVYKWDDTSSTFLEMQSIPTSGAQGWAAFSINGIQHLVVANIYDGFSHNIDSKVYRWNDTSSTFLEIQSIPTKGAYDWAAFSINGIQHLVVANTYDGFSHNIDSKVYRWNDTSSTFLKIQSIPTKGARDWTAFSMNGIQHLVVANEYDGSSYNIESKIYVWNDASSIFLEMQSIPTSGAQGWTAFSMDGIQHLVVANWYDGSSYNIESKIYRWDDASSTFLEMQSVPTKGARDWTAFSMNGIQHLAVSNWFDDSVDSYTTYSKVYIWAPSGLAATDLAFEDVRSWSLAALGGYLVALSVPIFMAKMSGQAGSRPRQSIEEPQTVGSSVEEGPDYLAEPAGSVVHADAASAGPAVHGVEAKQSEGTPLAQEGQASTQKLSPNLRLPETFSGARQLIKKSKYFLAVKMLLESGAETAELPACHALLAANALCEADAEADDGSCVVPQELDNCADFDVYKMEPLACGAIGCKALRHILWIAAVMSFGATFAWNARFYASSLRRLQPDEGQRLRISFKALFAFLASLLVTTTLVGFAGGSAAVLAMALLCPLLPVCAWVLAAWLASLPAKGKEAIVNQAAALELPVFNVFVALNLRPIYLVSII</sequence>
<dbReference type="InterPro" id="IPR005492">
    <property type="entry name" value="EPTP"/>
</dbReference>
<dbReference type="SUPFAM" id="SSF51004">
    <property type="entry name" value="C-terminal (heme d1) domain of cytochrome cd1-nitrite reductase"/>
    <property type="match status" value="1"/>
</dbReference>
<keyword evidence="4" id="KW-0812">Transmembrane</keyword>
<feature type="transmembrane region" description="Helical" evidence="4">
    <location>
        <begin position="627"/>
        <end position="649"/>
    </location>
</feature>
<dbReference type="InterPro" id="IPR011048">
    <property type="entry name" value="Haem_d1_sf"/>
</dbReference>
<dbReference type="GO" id="GO:0007165">
    <property type="term" value="P:signal transduction"/>
    <property type="evidence" value="ECO:0007669"/>
    <property type="project" value="TreeGrafter"/>
</dbReference>
<name>A0A812T2W1_9DINO</name>
<dbReference type="EMBL" id="CAJNJA010023760">
    <property type="protein sequence ID" value="CAE7516092.1"/>
    <property type="molecule type" value="Genomic_DNA"/>
</dbReference>
<keyword evidence="4" id="KW-0472">Membrane</keyword>
<keyword evidence="2" id="KW-0677">Repeat</keyword>
<dbReference type="PANTHER" id="PTHR15261:SF4">
    <property type="entry name" value="THROMBOSPONDIN-TYPE LAMININ G DOMAIN AND EAR REPEAT-CONTAINING PROTEIN"/>
    <property type="match status" value="1"/>
</dbReference>
<feature type="region of interest" description="Disordered" evidence="3">
    <location>
        <begin position="398"/>
        <end position="419"/>
    </location>
</feature>
<evidence type="ECO:0000256" key="2">
    <source>
        <dbReference type="ARBA" id="ARBA00022737"/>
    </source>
</evidence>
<feature type="region of interest" description="Disordered" evidence="3">
    <location>
        <begin position="441"/>
        <end position="466"/>
    </location>
</feature>
<feature type="non-terminal residue" evidence="5">
    <location>
        <position position="1"/>
    </location>
</feature>
<feature type="transmembrane region" description="Helical" evidence="4">
    <location>
        <begin position="562"/>
        <end position="583"/>
    </location>
</feature>
<proteinExistence type="predicted"/>
<dbReference type="OrthoDB" id="5965730at2759"/>
<evidence type="ECO:0000313" key="6">
    <source>
        <dbReference type="Proteomes" id="UP000601435"/>
    </source>
</evidence>
<dbReference type="PANTHER" id="PTHR15261">
    <property type="entry name" value="THROMBOSPONDIN-TYPE LAMININ G DOMAIN AND EAR REPEAT-CONTAINING"/>
    <property type="match status" value="1"/>
</dbReference>
<gene>
    <name evidence="5" type="primary">Tspear</name>
    <name evidence="5" type="ORF">SNEC2469_LOCUS14756</name>
</gene>
<dbReference type="AlphaFoldDB" id="A0A812T2W1"/>
<dbReference type="InterPro" id="IPR009039">
    <property type="entry name" value="EAR"/>
</dbReference>
<evidence type="ECO:0000313" key="5">
    <source>
        <dbReference type="EMBL" id="CAE7516092.1"/>
    </source>
</evidence>
<comment type="caution">
    <text evidence="5">The sequence shown here is derived from an EMBL/GenBank/DDBJ whole genome shotgun (WGS) entry which is preliminary data.</text>
</comment>
<feature type="transmembrane region" description="Helical" evidence="4">
    <location>
        <begin position="603"/>
        <end position="621"/>
    </location>
</feature>
<evidence type="ECO:0000256" key="1">
    <source>
        <dbReference type="ARBA" id="ARBA00022729"/>
    </source>
</evidence>
<dbReference type="Pfam" id="PF03736">
    <property type="entry name" value="EPTP"/>
    <property type="match status" value="7"/>
</dbReference>
<dbReference type="Proteomes" id="UP000601435">
    <property type="component" value="Unassembled WGS sequence"/>
</dbReference>
<keyword evidence="6" id="KW-1185">Reference proteome</keyword>
<organism evidence="5 6">
    <name type="scientific">Symbiodinium necroappetens</name>
    <dbReference type="NCBI Taxonomy" id="1628268"/>
    <lineage>
        <taxon>Eukaryota</taxon>
        <taxon>Sar</taxon>
        <taxon>Alveolata</taxon>
        <taxon>Dinophyceae</taxon>
        <taxon>Suessiales</taxon>
        <taxon>Symbiodiniaceae</taxon>
        <taxon>Symbiodinium</taxon>
    </lineage>
</organism>
<evidence type="ECO:0000256" key="4">
    <source>
        <dbReference type="SAM" id="Phobius"/>
    </source>
</evidence>
<reference evidence="5" key="1">
    <citation type="submission" date="2021-02" db="EMBL/GenBank/DDBJ databases">
        <authorList>
            <person name="Dougan E. K."/>
            <person name="Rhodes N."/>
            <person name="Thang M."/>
            <person name="Chan C."/>
        </authorList>
    </citation>
    <scope>NUCLEOTIDE SEQUENCE</scope>
</reference>
<keyword evidence="1" id="KW-0732">Signal</keyword>
<dbReference type="PROSITE" id="PS50912">
    <property type="entry name" value="EAR"/>
    <property type="match status" value="7"/>
</dbReference>
<evidence type="ECO:0000256" key="3">
    <source>
        <dbReference type="SAM" id="MobiDB-lite"/>
    </source>
</evidence>
<protein>
    <submittedName>
        <fullName evidence="5">Tspear protein</fullName>
    </submittedName>
</protein>